<gene>
    <name evidence="1" type="primary">A02g505070.1_BraROA</name>
    <name evidence="1" type="ORF">IGI04_006654</name>
</gene>
<dbReference type="EMBL" id="JADBGQ010000002">
    <property type="protein sequence ID" value="KAG5410335.1"/>
    <property type="molecule type" value="Genomic_DNA"/>
</dbReference>
<accession>A0ABQ7NJZ0</accession>
<reference evidence="1 2" key="1">
    <citation type="submission" date="2021-03" db="EMBL/GenBank/DDBJ databases">
        <authorList>
            <person name="King G.J."/>
            <person name="Bancroft I."/>
            <person name="Baten A."/>
            <person name="Bloomfield J."/>
            <person name="Borpatragohain P."/>
            <person name="He Z."/>
            <person name="Irish N."/>
            <person name="Irwin J."/>
            <person name="Liu K."/>
            <person name="Mauleon R.P."/>
            <person name="Moore J."/>
            <person name="Morris R."/>
            <person name="Ostergaard L."/>
            <person name="Wang B."/>
            <person name="Wells R."/>
        </authorList>
    </citation>
    <scope>NUCLEOTIDE SEQUENCE [LARGE SCALE GENOMIC DNA]</scope>
    <source>
        <strain evidence="1">R-o-18</strain>
        <tissue evidence="1">Leaf</tissue>
    </source>
</reference>
<comment type="caution">
    <text evidence="1">The sequence shown here is derived from an EMBL/GenBank/DDBJ whole genome shotgun (WGS) entry which is preliminary data.</text>
</comment>
<protein>
    <submittedName>
        <fullName evidence="1">Uncharacterized protein</fullName>
    </submittedName>
</protein>
<proteinExistence type="predicted"/>
<evidence type="ECO:0000313" key="1">
    <source>
        <dbReference type="EMBL" id="KAG5410335.1"/>
    </source>
</evidence>
<organism evidence="1 2">
    <name type="scientific">Brassica rapa subsp. trilocularis</name>
    <dbReference type="NCBI Taxonomy" id="1813537"/>
    <lineage>
        <taxon>Eukaryota</taxon>
        <taxon>Viridiplantae</taxon>
        <taxon>Streptophyta</taxon>
        <taxon>Embryophyta</taxon>
        <taxon>Tracheophyta</taxon>
        <taxon>Spermatophyta</taxon>
        <taxon>Magnoliopsida</taxon>
        <taxon>eudicotyledons</taxon>
        <taxon>Gunneridae</taxon>
        <taxon>Pentapetalae</taxon>
        <taxon>rosids</taxon>
        <taxon>malvids</taxon>
        <taxon>Brassicales</taxon>
        <taxon>Brassicaceae</taxon>
        <taxon>Brassiceae</taxon>
        <taxon>Brassica</taxon>
    </lineage>
</organism>
<sequence length="358" mass="40271">MDKEELRDRLTCDSLLGSFDRMRTEPDRYTSFEFIQQDVDIKETINKDVKTEERWAKWSWIVTGPNGWEDFESLTRPVTCTLNGSPLPLGDSKHSSCLLLFYINRKDVGELEKLLRSDLPDAKRMYRRCTQEKRPSLSQEWPVVRGMDQGVGAVVLLVQETHKEGHHLSHGETGGPKTLELKENGDPVGLSADVGIVVLLEDSELVGLSADVGIVVLQVSKLIEAHIQACPYTQTSLRRGIKKEWRGGFKCLAILTNIQQTDAREKSFVSTPKWRQEARRKGETSSGHKKKLKGDLTVKQLAPIQVVHCLTSDQKWSLQVVDSLLHYSVPTGSKKLSSKCTKISLSLTEDDDDDPVMS</sequence>
<name>A0ABQ7NJZ0_BRACM</name>
<evidence type="ECO:0000313" key="2">
    <source>
        <dbReference type="Proteomes" id="UP000823674"/>
    </source>
</evidence>
<dbReference type="Proteomes" id="UP000823674">
    <property type="component" value="Chromosome A02"/>
</dbReference>
<keyword evidence="2" id="KW-1185">Reference proteome</keyword>